<dbReference type="PANTHER" id="PTHR36120:SF1">
    <property type="entry name" value="L-FUCOSE ISOMERASE C-TERMINAL DOMAIN-CONTAINING PROTEIN"/>
    <property type="match status" value="1"/>
</dbReference>
<gene>
    <name evidence="3" type="ORF">GXN74_04495</name>
</gene>
<evidence type="ECO:0000256" key="2">
    <source>
        <dbReference type="ARBA" id="ARBA00023277"/>
    </source>
</evidence>
<dbReference type="GO" id="GO:0005737">
    <property type="term" value="C:cytoplasm"/>
    <property type="evidence" value="ECO:0007669"/>
    <property type="project" value="InterPro"/>
</dbReference>
<comment type="caution">
    <text evidence="3">The sequence shown here is derived from an EMBL/GenBank/DDBJ whole genome shotgun (WGS) entry which is preliminary data.</text>
</comment>
<dbReference type="GO" id="GO:0016861">
    <property type="term" value="F:intramolecular oxidoreductase activity, interconverting aldoses and ketoses"/>
    <property type="evidence" value="ECO:0007669"/>
    <property type="project" value="InterPro"/>
</dbReference>
<keyword evidence="4" id="KW-1185">Reference proteome</keyword>
<evidence type="ECO:0000313" key="4">
    <source>
        <dbReference type="Proteomes" id="UP000461585"/>
    </source>
</evidence>
<proteinExistence type="predicted"/>
<organism evidence="3 4">
    <name type="scientific">Anaerotalea alkaliphila</name>
    <dbReference type="NCBI Taxonomy" id="2662126"/>
    <lineage>
        <taxon>Bacteria</taxon>
        <taxon>Bacillati</taxon>
        <taxon>Bacillota</taxon>
        <taxon>Clostridia</taxon>
        <taxon>Eubacteriales</taxon>
        <taxon>Anaerotalea</taxon>
    </lineage>
</organism>
<keyword evidence="1 3" id="KW-0413">Isomerase</keyword>
<dbReference type="Proteomes" id="UP000461585">
    <property type="component" value="Unassembled WGS sequence"/>
</dbReference>
<keyword evidence="2" id="KW-0119">Carbohydrate metabolism</keyword>
<dbReference type="EMBL" id="JAAEEH010000008">
    <property type="protein sequence ID" value="NDL67006.1"/>
    <property type="molecule type" value="Genomic_DNA"/>
</dbReference>
<dbReference type="InterPro" id="IPR009015">
    <property type="entry name" value="Fucose_isomerase_N/cen_sf"/>
</dbReference>
<dbReference type="GO" id="GO:0005996">
    <property type="term" value="P:monosaccharide metabolic process"/>
    <property type="evidence" value="ECO:0007669"/>
    <property type="project" value="InterPro"/>
</dbReference>
<accession>A0A7X5KLM9</accession>
<sequence>MENFKALYLPIGVPTFHKESIDQQFELSVSLLEGISLDIEMPPAPLLAIQDLISFLEGKACDLAIIQNNSFANSEYTSEILRRLDVDVLLWTLKEPVVDGGRLRLNSLTGAYSAGNLMHHLGKGNFEYIWGSPKDPEVVRKVSAVVAAARLKKDLRSMTLASIGHTPQGFGFGRGIDAEINRHFGMGHMAVEVRELMQKAKKLTEEECGDALREAESKMLHLHAIPKENVRDFVRLYKAYNDFIKENNIAAISSRCWPDFFVEFGTPVCGVLGLLNDNQLAAACEADAYGALSMLIGMRLSGQSVFFGDPVSLDKEENTVTYWHCGTAACSLAHPSKGAETGVHPNRKIGPTMEFGCKPAEHATVFRVGRKPDGSIRFFISKGRILDKPQQFLGTSLVFQCERPSMDFVDRSVRDGWEPHFIVAYQDIAEELRILGRLLNAEICEY</sequence>
<evidence type="ECO:0000313" key="3">
    <source>
        <dbReference type="EMBL" id="NDL67006.1"/>
    </source>
</evidence>
<evidence type="ECO:0000256" key="1">
    <source>
        <dbReference type="ARBA" id="ARBA00023235"/>
    </source>
</evidence>
<reference evidence="3 4" key="1">
    <citation type="submission" date="2020-01" db="EMBL/GenBank/DDBJ databases">
        <title>Anaeroalcalibacter tamaniensis gen. nov., sp. nov., moderately halophilic strictly anaerobic fermenter bacterium from mud volcano of Taman peninsula.</title>
        <authorList>
            <person name="Frolova A."/>
            <person name="Merkel A.Y."/>
            <person name="Slobodkin A.I."/>
        </authorList>
    </citation>
    <scope>NUCLEOTIDE SEQUENCE [LARGE SCALE GENOMIC DNA]</scope>
    <source>
        <strain evidence="3 4">F-3ap</strain>
    </source>
</reference>
<dbReference type="RefSeq" id="WP_162369731.1">
    <property type="nucleotide sequence ID" value="NZ_JAAEEH010000008.1"/>
</dbReference>
<dbReference type="SUPFAM" id="SSF53743">
    <property type="entry name" value="FucI/AraA N-terminal and middle domains"/>
    <property type="match status" value="1"/>
</dbReference>
<protein>
    <submittedName>
        <fullName evidence="3">Fucose isomerase</fullName>
    </submittedName>
</protein>
<dbReference type="PANTHER" id="PTHR36120">
    <property type="entry name" value="FUCOSE ISOMERASE"/>
    <property type="match status" value="1"/>
</dbReference>
<dbReference type="AlphaFoldDB" id="A0A7X5KLM9"/>
<name>A0A7X5KLM9_9FIRM</name>